<evidence type="ECO:0000259" key="1">
    <source>
        <dbReference type="Pfam" id="PF14534"/>
    </source>
</evidence>
<sequence>MEEIKEIIDDYFRTWNDAFVSQSEEGIRAYMSKSFIGHWAHSDLDIPMQYRYDYNIQNVLEQYGNAKKSFEPSAITERKDGKQLIVVGRETNMINEKPYRAQCMLIWQKEDNEWKLLREYIELER</sequence>
<dbReference type="RefSeq" id="WP_305991542.1">
    <property type="nucleotide sequence ID" value="NZ_JAVAMP010000002.1"/>
</dbReference>
<proteinExistence type="predicted"/>
<accession>A0ABT9IY64</accession>
<evidence type="ECO:0000313" key="3">
    <source>
        <dbReference type="Proteomes" id="UP001231941"/>
    </source>
</evidence>
<organism evidence="2 3">
    <name type="scientific">Chengkuizengella axinellae</name>
    <dbReference type="NCBI Taxonomy" id="3064388"/>
    <lineage>
        <taxon>Bacteria</taxon>
        <taxon>Bacillati</taxon>
        <taxon>Bacillota</taxon>
        <taxon>Bacilli</taxon>
        <taxon>Bacillales</taxon>
        <taxon>Paenibacillaceae</taxon>
        <taxon>Chengkuizengella</taxon>
    </lineage>
</organism>
<evidence type="ECO:0000313" key="2">
    <source>
        <dbReference type="EMBL" id="MDP5274257.1"/>
    </source>
</evidence>
<dbReference type="Gene3D" id="3.10.450.50">
    <property type="match status" value="1"/>
</dbReference>
<protein>
    <submittedName>
        <fullName evidence="2">Nuclear transport factor 2 family protein</fullName>
    </submittedName>
</protein>
<feature type="domain" description="DUF4440" evidence="1">
    <location>
        <begin position="10"/>
        <end position="116"/>
    </location>
</feature>
<dbReference type="Proteomes" id="UP001231941">
    <property type="component" value="Unassembled WGS sequence"/>
</dbReference>
<dbReference type="InterPro" id="IPR032710">
    <property type="entry name" value="NTF2-like_dom_sf"/>
</dbReference>
<dbReference type="Pfam" id="PF14534">
    <property type="entry name" value="DUF4440"/>
    <property type="match status" value="1"/>
</dbReference>
<gene>
    <name evidence="2" type="ORF">Q5Y73_09065</name>
</gene>
<keyword evidence="3" id="KW-1185">Reference proteome</keyword>
<name>A0ABT9IY64_9BACL</name>
<dbReference type="SUPFAM" id="SSF54427">
    <property type="entry name" value="NTF2-like"/>
    <property type="match status" value="1"/>
</dbReference>
<comment type="caution">
    <text evidence="2">The sequence shown here is derived from an EMBL/GenBank/DDBJ whole genome shotgun (WGS) entry which is preliminary data.</text>
</comment>
<reference evidence="2 3" key="1">
    <citation type="submission" date="2023-08" db="EMBL/GenBank/DDBJ databases">
        <authorList>
            <person name="Park J.-S."/>
        </authorList>
    </citation>
    <scope>NUCLEOTIDE SEQUENCE [LARGE SCALE GENOMIC DNA]</scope>
    <source>
        <strain evidence="2 3">2205SS18-9</strain>
    </source>
</reference>
<dbReference type="InterPro" id="IPR027843">
    <property type="entry name" value="DUF4440"/>
</dbReference>
<dbReference type="EMBL" id="JAVAMP010000002">
    <property type="protein sequence ID" value="MDP5274257.1"/>
    <property type="molecule type" value="Genomic_DNA"/>
</dbReference>